<reference evidence="1 2" key="1">
    <citation type="submission" date="2019-06" db="EMBL/GenBank/DDBJ databases">
        <title>Lysobacter alkalisoli sp. nov. isolated from saline-alkali soil.</title>
        <authorList>
            <person name="Sun J.-Q."/>
            <person name="Xu L."/>
        </authorList>
    </citation>
    <scope>NUCLEOTIDE SEQUENCE [LARGE SCALE GENOMIC DNA]</scope>
    <source>
        <strain evidence="1 2">SJ-36</strain>
    </source>
</reference>
<dbReference type="AlphaFoldDB" id="A0A514BTZ0"/>
<protein>
    <submittedName>
        <fullName evidence="1">Uncharacterized protein</fullName>
    </submittedName>
</protein>
<evidence type="ECO:0000313" key="2">
    <source>
        <dbReference type="Proteomes" id="UP000317199"/>
    </source>
</evidence>
<evidence type="ECO:0000313" key="1">
    <source>
        <dbReference type="EMBL" id="QDH70863.1"/>
    </source>
</evidence>
<name>A0A514BTZ0_9GAMM</name>
<sequence>MTEIALSTDRRMLTLRIATPLDAQQVEQLIHDLADARQDMTPEPAQSFAEAAATDALLLDLGKPLVRFQPNGTDVDLIFRTAGLGWATMQLARATVLNLPLLLGEELPDRRRPQ</sequence>
<dbReference type="RefSeq" id="WP_141624195.1">
    <property type="nucleotide sequence ID" value="NZ_CP041242.1"/>
</dbReference>
<organism evidence="1 2">
    <name type="scientific">Marilutibacter alkalisoli</name>
    <dbReference type="NCBI Taxonomy" id="2591633"/>
    <lineage>
        <taxon>Bacteria</taxon>
        <taxon>Pseudomonadati</taxon>
        <taxon>Pseudomonadota</taxon>
        <taxon>Gammaproteobacteria</taxon>
        <taxon>Lysobacterales</taxon>
        <taxon>Lysobacteraceae</taxon>
        <taxon>Marilutibacter</taxon>
    </lineage>
</organism>
<dbReference type="EMBL" id="CP041242">
    <property type="protein sequence ID" value="QDH70863.1"/>
    <property type="molecule type" value="Genomic_DNA"/>
</dbReference>
<dbReference type="Proteomes" id="UP000317199">
    <property type="component" value="Chromosome"/>
</dbReference>
<accession>A0A514BTZ0</accession>
<gene>
    <name evidence="1" type="ORF">FKV23_12795</name>
</gene>
<dbReference type="KEGG" id="lyj:FKV23_12795"/>
<keyword evidence="2" id="KW-1185">Reference proteome</keyword>
<proteinExistence type="predicted"/>